<dbReference type="Pfam" id="PF26129">
    <property type="entry name" value="Vwde"/>
    <property type="match status" value="1"/>
</dbReference>
<dbReference type="InterPro" id="IPR002557">
    <property type="entry name" value="Chitin-bd_dom"/>
</dbReference>
<dbReference type="GO" id="GO:0005509">
    <property type="term" value="F:calcium ion binding"/>
    <property type="evidence" value="ECO:0007669"/>
    <property type="project" value="InterPro"/>
</dbReference>
<dbReference type="PROSITE" id="PS01186">
    <property type="entry name" value="EGF_2"/>
    <property type="match status" value="2"/>
</dbReference>
<feature type="domain" description="VWFD" evidence="9">
    <location>
        <begin position="387"/>
        <end position="577"/>
    </location>
</feature>
<dbReference type="InterPro" id="IPR001881">
    <property type="entry name" value="EGF-like_Ca-bd_dom"/>
</dbReference>
<evidence type="ECO:0000259" key="7">
    <source>
        <dbReference type="PROSITE" id="PS50026"/>
    </source>
</evidence>
<dbReference type="Gene3D" id="2.170.140.10">
    <property type="entry name" value="Chitin binding domain"/>
    <property type="match status" value="1"/>
</dbReference>
<dbReference type="OrthoDB" id="382013at2759"/>
<dbReference type="PROSITE" id="PS50940">
    <property type="entry name" value="CHIT_BIND_II"/>
    <property type="match status" value="1"/>
</dbReference>
<dbReference type="PROSITE" id="PS51233">
    <property type="entry name" value="VWFD"/>
    <property type="match status" value="1"/>
</dbReference>
<sequence>MAPYCEFCLLLISGIFLNSVLAADPCANYKTIDDPYRSVKYTFDFKRAALCDWNLVTDWYRFTSYVGGTIPTTKPEPYMCGTVAPIWMNGTLPTTVGDKVDVTACVNYDNKDNGCYIKIPISVQKCNEPKGDFYVYFLRPPYGCALSYCAGDKMPTPNGYLDFPYSLLPMPSITYQKPAQVNITMLCQFEFQPWTNVSFQVEWFVNGVNVTRDTPSRNGSIWFSPLQHGKYFVGNRLHCRLRARYTTHASNKWTSWKESESFYVGVEVSPSHVQVKECDTHPNVTVTFRLTVPVVPCPAYGQSNFSAIVYVPEKFKDSLTKTIVDKCVLKLEYNRTETLEIKAVCDRLDDGTNILDYHFKQSLMTHPFWKDYSLPSLRVTVNDTSIAMCRSSGDPHYKTFDNLGRTYDYFGTGDYVLYRNKERGFEVHTRLWLCAHNHGRDITCNCGVAIREGNDVIVFSTCNDELIYNQPTKLISKIRSKGNLAPGTHIYKNNTGSQTKYTVILPSGTRIIVERRGWSVLDVFLYAPQSDRNTTEGLCGNFNNDQDDEFKQGGDGKEHSDAESFARSWRIKREESYFVVLPPHEPQVYKGEFCECDEKEKNISNICMNTSTIHIRRRRSLGKNINLELNRIKRSVEDSVYSDDIIDHEERGFFVDQKDLEYTQSRIRSRRSIGKEPFSKENATKICKSFIEDSVTGKVCKRVSGIEFSSFIKDCVFDLQVTGDKAFAGSAFSAMQEQCEDSVLRNVSMYKRGRDGMLQPPKEIVNKLCPDDCSGHGICRERICTCDVGYTGADCSLLKNAVPELLGIYDGGLCDIRKRPCKKTDILGEGFIDSENLTCHSTEFKVFGDNWAPSTTANILPGELNEVFSVKCDLPDPPTKLNDYDNPGTPAGGLFIKISNNKIDTSARAMRFVSYDSLCLKCENTRTCVLREDSCIINGHCFALNDANPRNWCQQCLPSKTQFAWSQHKDNHPPKFTTPSTRYALVGEELPLQIQAIDTDGRPVTYSLANTNAQGYTFTTSGLLKYTMPSTESKTFTVVAIDECGAKDTMTITLKALTCPCINGGVCHPHPYHPRGSGRYTCTCPEGFTGNLCETSLSNGSFDENFCKDKPHGHYPHPTDCTKFYQCDAFHRAFLHNCPAGLKWNVKANACDWPRNVDCINHRT</sequence>
<feature type="domain" description="Chitin-binding type-2" evidence="8">
    <location>
        <begin position="1104"/>
        <end position="1161"/>
    </location>
</feature>
<feature type="disulfide bond" evidence="5">
    <location>
        <begin position="1084"/>
        <end position="1093"/>
    </location>
</feature>
<dbReference type="eggNOG" id="KOG1217">
    <property type="taxonomic scope" value="Eukaryota"/>
</dbReference>
<evidence type="ECO:0000256" key="2">
    <source>
        <dbReference type="ARBA" id="ARBA00022729"/>
    </source>
</evidence>
<dbReference type="eggNOG" id="KOG1216">
    <property type="taxonomic scope" value="Eukaryota"/>
</dbReference>
<dbReference type="Pfam" id="PF00094">
    <property type="entry name" value="VWD"/>
    <property type="match status" value="1"/>
</dbReference>
<dbReference type="KEGG" id="nve:5506227"/>
<dbReference type="Pfam" id="PF23106">
    <property type="entry name" value="EGF_Teneurin"/>
    <property type="match status" value="1"/>
</dbReference>
<organism evidence="10 11">
    <name type="scientific">Nematostella vectensis</name>
    <name type="common">Starlet sea anemone</name>
    <dbReference type="NCBI Taxonomy" id="45351"/>
    <lineage>
        <taxon>Eukaryota</taxon>
        <taxon>Metazoa</taxon>
        <taxon>Cnidaria</taxon>
        <taxon>Anthozoa</taxon>
        <taxon>Hexacorallia</taxon>
        <taxon>Actiniaria</taxon>
        <taxon>Edwardsiidae</taxon>
        <taxon>Nematostella</taxon>
    </lineage>
</organism>
<dbReference type="SMART" id="SM00494">
    <property type="entry name" value="ChtBD2"/>
    <property type="match status" value="1"/>
</dbReference>
<evidence type="ECO:0000313" key="11">
    <source>
        <dbReference type="Proteomes" id="UP000001593"/>
    </source>
</evidence>
<dbReference type="InterPro" id="IPR050969">
    <property type="entry name" value="Dev_Signal_Modulators"/>
</dbReference>
<dbReference type="PROSITE" id="PS50026">
    <property type="entry name" value="EGF_3"/>
    <property type="match status" value="1"/>
</dbReference>
<dbReference type="CDD" id="cd00054">
    <property type="entry name" value="EGF_CA"/>
    <property type="match status" value="1"/>
</dbReference>
<feature type="signal peptide" evidence="6">
    <location>
        <begin position="1"/>
        <end position="22"/>
    </location>
</feature>
<keyword evidence="4" id="KW-0325">Glycoprotein</keyword>
<evidence type="ECO:0000256" key="4">
    <source>
        <dbReference type="ARBA" id="ARBA00023180"/>
    </source>
</evidence>
<dbReference type="InParanoid" id="A7SN70"/>
<dbReference type="GO" id="GO:0005576">
    <property type="term" value="C:extracellular region"/>
    <property type="evidence" value="ECO:0007669"/>
    <property type="project" value="InterPro"/>
</dbReference>
<dbReference type="Pfam" id="PF00008">
    <property type="entry name" value="EGF"/>
    <property type="match status" value="1"/>
</dbReference>
<accession>A7SN70</accession>
<proteinExistence type="inferred from homology"/>
<comment type="similarity">
    <text evidence="1">Belongs to the EGF domain peptide family.</text>
</comment>
<comment type="caution">
    <text evidence="5">Lacks conserved residue(s) required for the propagation of feature annotation.</text>
</comment>
<dbReference type="SMART" id="SM00179">
    <property type="entry name" value="EGF_CA"/>
    <property type="match status" value="1"/>
</dbReference>
<protein>
    <recommendedName>
        <fullName evidence="12">Chitinase</fullName>
    </recommendedName>
</protein>
<dbReference type="SMART" id="SM00181">
    <property type="entry name" value="EGF"/>
    <property type="match status" value="2"/>
</dbReference>
<dbReference type="HOGENOM" id="CLU_274890_0_0_1"/>
<evidence type="ECO:0008006" key="12">
    <source>
        <dbReference type="Google" id="ProtNLM"/>
    </source>
</evidence>
<dbReference type="EMBL" id="DS469717">
    <property type="protein sequence ID" value="EDO34866.1"/>
    <property type="molecule type" value="Genomic_DNA"/>
</dbReference>
<dbReference type="Pfam" id="PF23283">
    <property type="entry name" value="D8C_UMOD"/>
    <property type="match status" value="1"/>
</dbReference>
<dbReference type="OMA" id="MINNRPA"/>
<gene>
    <name evidence="10" type="ORF">NEMVEDRAFT_v1g214844</name>
</gene>
<dbReference type="SMART" id="SM00216">
    <property type="entry name" value="VWD"/>
    <property type="match status" value="1"/>
</dbReference>
<evidence type="ECO:0000259" key="8">
    <source>
        <dbReference type="PROSITE" id="PS50940"/>
    </source>
</evidence>
<dbReference type="Gene3D" id="2.60.40.10">
    <property type="entry name" value="Immunoglobulins"/>
    <property type="match status" value="1"/>
</dbReference>
<dbReference type="Pfam" id="PF17963">
    <property type="entry name" value="Big_9"/>
    <property type="match status" value="1"/>
</dbReference>
<dbReference type="Gene3D" id="2.10.25.10">
    <property type="entry name" value="Laminin"/>
    <property type="match status" value="2"/>
</dbReference>
<evidence type="ECO:0000259" key="9">
    <source>
        <dbReference type="PROSITE" id="PS51233"/>
    </source>
</evidence>
<dbReference type="Proteomes" id="UP000001593">
    <property type="component" value="Unassembled WGS sequence"/>
</dbReference>
<dbReference type="PROSITE" id="PS00022">
    <property type="entry name" value="EGF_1"/>
    <property type="match status" value="2"/>
</dbReference>
<evidence type="ECO:0000256" key="6">
    <source>
        <dbReference type="SAM" id="SignalP"/>
    </source>
</evidence>
<dbReference type="InterPro" id="IPR058727">
    <property type="entry name" value="Helical_Vwde"/>
</dbReference>
<dbReference type="FunFam" id="2.10.25.10:FF:000499">
    <property type="entry name" value="Predicted protein"/>
    <property type="match status" value="1"/>
</dbReference>
<dbReference type="InterPro" id="IPR057774">
    <property type="entry name" value="D8C_UMOD/GP2/OIT3-like"/>
</dbReference>
<feature type="domain" description="EGF-like" evidence="7">
    <location>
        <begin position="1055"/>
        <end position="1094"/>
    </location>
</feature>
<dbReference type="PANTHER" id="PTHR14949">
    <property type="entry name" value="EGF-LIKE-DOMAIN, MULTIPLE 7, 8"/>
    <property type="match status" value="1"/>
</dbReference>
<keyword evidence="2 6" id="KW-0732">Signal</keyword>
<dbReference type="GO" id="GO:0008061">
    <property type="term" value="F:chitin binding"/>
    <property type="evidence" value="ECO:0007669"/>
    <property type="project" value="InterPro"/>
</dbReference>
<dbReference type="Pfam" id="PF01607">
    <property type="entry name" value="CBM_14"/>
    <property type="match status" value="1"/>
</dbReference>
<name>A7SN70_NEMVE</name>
<dbReference type="InterPro" id="IPR036508">
    <property type="entry name" value="Chitin-bd_dom_sf"/>
</dbReference>
<evidence type="ECO:0000256" key="3">
    <source>
        <dbReference type="ARBA" id="ARBA00023157"/>
    </source>
</evidence>
<dbReference type="InterPro" id="IPR013783">
    <property type="entry name" value="Ig-like_fold"/>
</dbReference>
<dbReference type="PhylomeDB" id="A7SN70"/>
<evidence type="ECO:0000313" key="10">
    <source>
        <dbReference type="EMBL" id="EDO34866.1"/>
    </source>
</evidence>
<dbReference type="InterPro" id="IPR000742">
    <property type="entry name" value="EGF"/>
</dbReference>
<dbReference type="InterPro" id="IPR001846">
    <property type="entry name" value="VWF_type-D"/>
</dbReference>
<dbReference type="SUPFAM" id="SSF57196">
    <property type="entry name" value="EGF/Laminin"/>
    <property type="match status" value="1"/>
</dbReference>
<evidence type="ECO:0000256" key="5">
    <source>
        <dbReference type="PROSITE-ProRule" id="PRU00076"/>
    </source>
</evidence>
<evidence type="ECO:0000256" key="1">
    <source>
        <dbReference type="ARBA" id="ARBA00006373"/>
    </source>
</evidence>
<dbReference type="PANTHER" id="PTHR14949:SF56">
    <property type="entry name" value="EGF-LIKE-DOMAIN, MULTIPLE 7"/>
    <property type="match status" value="1"/>
</dbReference>
<keyword evidence="11" id="KW-1185">Reference proteome</keyword>
<dbReference type="FunFam" id="2.10.25.10:FF:000001">
    <property type="entry name" value="Tenascin C"/>
    <property type="match status" value="1"/>
</dbReference>
<dbReference type="FunFam" id="2.60.40.10:FF:002126">
    <property type="entry name" value="Predicted protein"/>
    <property type="match status" value="1"/>
</dbReference>
<keyword evidence="5" id="KW-0245">EGF-like domain</keyword>
<reference evidence="10 11" key="1">
    <citation type="journal article" date="2007" name="Science">
        <title>Sea anemone genome reveals ancestral eumetazoan gene repertoire and genomic organization.</title>
        <authorList>
            <person name="Putnam N.H."/>
            <person name="Srivastava M."/>
            <person name="Hellsten U."/>
            <person name="Dirks B."/>
            <person name="Chapman J."/>
            <person name="Salamov A."/>
            <person name="Terry A."/>
            <person name="Shapiro H."/>
            <person name="Lindquist E."/>
            <person name="Kapitonov V.V."/>
            <person name="Jurka J."/>
            <person name="Genikhovich G."/>
            <person name="Grigoriev I.V."/>
            <person name="Lucas S.M."/>
            <person name="Steele R.E."/>
            <person name="Finnerty J.R."/>
            <person name="Technau U."/>
            <person name="Martindale M.Q."/>
            <person name="Rokhsar D.S."/>
        </authorList>
    </citation>
    <scope>NUCLEOTIDE SEQUENCE [LARGE SCALE GENOMIC DNA]</scope>
    <source>
        <strain evidence="11">CH2 X CH6</strain>
    </source>
</reference>
<dbReference type="AlphaFoldDB" id="A7SN70"/>
<feature type="chain" id="PRO_5002715200" description="Chitinase" evidence="6">
    <location>
        <begin position="23"/>
        <end position="1164"/>
    </location>
</feature>
<keyword evidence="3 5" id="KW-1015">Disulfide bond</keyword>
<dbReference type="SUPFAM" id="SSF57625">
    <property type="entry name" value="Invertebrate chitin-binding proteins"/>
    <property type="match status" value="1"/>
</dbReference>